<evidence type="ECO:0000313" key="2">
    <source>
        <dbReference type="Proteomes" id="UP000266841"/>
    </source>
</evidence>
<dbReference type="EMBL" id="AGNL01046775">
    <property type="protein sequence ID" value="EJK47633.1"/>
    <property type="molecule type" value="Genomic_DNA"/>
</dbReference>
<dbReference type="InterPro" id="IPR007523">
    <property type="entry name" value="NDUFAF3/AAMDC"/>
</dbReference>
<dbReference type="Gene3D" id="3.40.1230.10">
    <property type="entry name" value="MTH938-like"/>
    <property type="match status" value="1"/>
</dbReference>
<dbReference type="AlphaFoldDB" id="K0R3U6"/>
<proteinExistence type="predicted"/>
<keyword evidence="2" id="KW-1185">Reference proteome</keyword>
<dbReference type="PANTHER" id="PTHR21192">
    <property type="entry name" value="NUCLEAR PROTEIN E3-3"/>
    <property type="match status" value="1"/>
</dbReference>
<gene>
    <name evidence="1" type="ORF">THAOC_33630</name>
</gene>
<organism evidence="1 2">
    <name type="scientific">Thalassiosira oceanica</name>
    <name type="common">Marine diatom</name>
    <dbReference type="NCBI Taxonomy" id="159749"/>
    <lineage>
        <taxon>Eukaryota</taxon>
        <taxon>Sar</taxon>
        <taxon>Stramenopiles</taxon>
        <taxon>Ochrophyta</taxon>
        <taxon>Bacillariophyta</taxon>
        <taxon>Coscinodiscophyceae</taxon>
        <taxon>Thalassiosirophycidae</taxon>
        <taxon>Thalassiosirales</taxon>
        <taxon>Thalassiosiraceae</taxon>
        <taxon>Thalassiosira</taxon>
    </lineage>
</organism>
<dbReference type="InterPro" id="IPR036748">
    <property type="entry name" value="MTH938-like_sf"/>
</dbReference>
<comment type="caution">
    <text evidence="1">The sequence shown here is derived from an EMBL/GenBank/DDBJ whole genome shotgun (WGS) entry which is preliminary data.</text>
</comment>
<dbReference type="OMA" id="IVHMNGS"/>
<dbReference type="PANTHER" id="PTHR21192:SF2">
    <property type="entry name" value="NADH DEHYDROGENASE [UBIQUINONE] 1 ALPHA SUBCOMPLEX ASSEMBLY FACTOR 3"/>
    <property type="match status" value="1"/>
</dbReference>
<dbReference type="GO" id="GO:0005743">
    <property type="term" value="C:mitochondrial inner membrane"/>
    <property type="evidence" value="ECO:0007669"/>
    <property type="project" value="TreeGrafter"/>
</dbReference>
<dbReference type="SUPFAM" id="SSF64076">
    <property type="entry name" value="MTH938-like"/>
    <property type="match status" value="1"/>
</dbReference>
<evidence type="ECO:0000313" key="1">
    <source>
        <dbReference type="EMBL" id="EJK47633.1"/>
    </source>
</evidence>
<evidence type="ECO:0008006" key="3">
    <source>
        <dbReference type="Google" id="ProtNLM"/>
    </source>
</evidence>
<dbReference type="eggNOG" id="KOG3363">
    <property type="taxonomic scope" value="Eukaryota"/>
</dbReference>
<sequence length="199" mass="22083">MRRASSTKTISGASQVTRPPCYVTRSFLMHRNANDRGGSRRLSMIVRGTDLLEDSLAHGPRRKIILESYAPSGVDVKGLIQVGASPEDGDIVGEDKIVHMNGSVVAFPDACYLFNATKPSEVTLETLSVVKLYHPTVEYLFIGSDRPIHPRELERINKDFRKSDIVVQHFDIMNAMGSFNILNGEDRRVACVLIIDPNS</sequence>
<accession>K0R3U6</accession>
<protein>
    <recommendedName>
        <fullName evidence="3">NADH dehydrogenase [ubiquinone] 1 alpha subcomplex assembly factor 3</fullName>
    </recommendedName>
</protein>
<dbReference type="Pfam" id="PF04430">
    <property type="entry name" value="DUF498"/>
    <property type="match status" value="1"/>
</dbReference>
<reference evidence="1 2" key="1">
    <citation type="journal article" date="2012" name="Genome Biol.">
        <title>Genome and low-iron response of an oceanic diatom adapted to chronic iron limitation.</title>
        <authorList>
            <person name="Lommer M."/>
            <person name="Specht M."/>
            <person name="Roy A.S."/>
            <person name="Kraemer L."/>
            <person name="Andreson R."/>
            <person name="Gutowska M.A."/>
            <person name="Wolf J."/>
            <person name="Bergner S.V."/>
            <person name="Schilhabel M.B."/>
            <person name="Klostermeier U.C."/>
            <person name="Beiko R.G."/>
            <person name="Rosenstiel P."/>
            <person name="Hippler M."/>
            <person name="Laroche J."/>
        </authorList>
    </citation>
    <scope>NUCLEOTIDE SEQUENCE [LARGE SCALE GENOMIC DNA]</scope>
    <source>
        <strain evidence="1 2">CCMP1005</strain>
    </source>
</reference>
<dbReference type="OrthoDB" id="20681at2759"/>
<dbReference type="GO" id="GO:0032981">
    <property type="term" value="P:mitochondrial respiratory chain complex I assembly"/>
    <property type="evidence" value="ECO:0007669"/>
    <property type="project" value="TreeGrafter"/>
</dbReference>
<dbReference type="Proteomes" id="UP000266841">
    <property type="component" value="Unassembled WGS sequence"/>
</dbReference>
<name>K0R3U6_THAOC</name>